<proteinExistence type="predicted"/>
<sequence>MVSYVLMEDARDEVWKAQEVYDEVSNTYFDAEKKYREAKKAYDYIYENPTWYNILFIPAMKEELIMSEKKYSDTMTIFMKAQEAFNKALKKYDYLAEKGFEANAYEVGAF</sequence>
<dbReference type="AlphaFoldDB" id="A0A6C0CEZ1"/>
<accession>A0A6C0CEZ1</accession>
<reference evidence="1" key="1">
    <citation type="journal article" date="2020" name="Nature">
        <title>Giant virus diversity and host interactions through global metagenomics.</title>
        <authorList>
            <person name="Schulz F."/>
            <person name="Roux S."/>
            <person name="Paez-Espino D."/>
            <person name="Jungbluth S."/>
            <person name="Walsh D.A."/>
            <person name="Denef V.J."/>
            <person name="McMahon K.D."/>
            <person name="Konstantinidis K.T."/>
            <person name="Eloe-Fadrosh E.A."/>
            <person name="Kyrpides N.C."/>
            <person name="Woyke T."/>
        </authorList>
    </citation>
    <scope>NUCLEOTIDE SEQUENCE</scope>
    <source>
        <strain evidence="1">GVMAG-M-3300020728-1</strain>
    </source>
</reference>
<name>A0A6C0CEZ1_9ZZZZ</name>
<evidence type="ECO:0000313" key="1">
    <source>
        <dbReference type="EMBL" id="QHT03346.1"/>
    </source>
</evidence>
<dbReference type="EMBL" id="MN739409">
    <property type="protein sequence ID" value="QHT03346.1"/>
    <property type="molecule type" value="Genomic_DNA"/>
</dbReference>
<protein>
    <submittedName>
        <fullName evidence="1">Uncharacterized protein</fullName>
    </submittedName>
</protein>
<organism evidence="1">
    <name type="scientific">viral metagenome</name>
    <dbReference type="NCBI Taxonomy" id="1070528"/>
    <lineage>
        <taxon>unclassified sequences</taxon>
        <taxon>metagenomes</taxon>
        <taxon>organismal metagenomes</taxon>
    </lineage>
</organism>